<dbReference type="KEGG" id="mfe:Mefer_0444"/>
<keyword evidence="3" id="KW-1185">Reference proteome</keyword>
<dbReference type="AlphaFoldDB" id="C7P6T8"/>
<dbReference type="eggNOG" id="arCOG05025">
    <property type="taxonomic scope" value="Archaea"/>
</dbReference>
<accession>C7P6T8</accession>
<dbReference type="Proteomes" id="UP000001495">
    <property type="component" value="Chromosome"/>
</dbReference>
<name>C7P6T8_METFA</name>
<dbReference type="HOGENOM" id="CLU_186521_0_0_2"/>
<evidence type="ECO:0000313" key="2">
    <source>
        <dbReference type="EMBL" id="ACV24270.1"/>
    </source>
</evidence>
<protein>
    <submittedName>
        <fullName evidence="2">Uncharacterized protein</fullName>
    </submittedName>
</protein>
<feature type="coiled-coil region" evidence="1">
    <location>
        <begin position="21"/>
        <end position="48"/>
    </location>
</feature>
<organism evidence="2 3">
    <name type="scientific">Methanocaldococcus fervens (strain DSM 4213 / JCM 15782 / AG86)</name>
    <name type="common">Methanococcus fervens</name>
    <dbReference type="NCBI Taxonomy" id="573064"/>
    <lineage>
        <taxon>Archaea</taxon>
        <taxon>Methanobacteriati</taxon>
        <taxon>Methanobacteriota</taxon>
        <taxon>Methanomada group</taxon>
        <taxon>Methanococci</taxon>
        <taxon>Methanococcales</taxon>
        <taxon>Methanocaldococcaceae</taxon>
        <taxon>Methanocaldococcus</taxon>
    </lineage>
</organism>
<reference evidence="2" key="1">
    <citation type="submission" date="2009-08" db="EMBL/GenBank/DDBJ databases">
        <title>Complete sequence of chromosome of Methanocaldococcus fervens AG86.</title>
        <authorList>
            <consortium name="US DOE Joint Genome Institute"/>
            <person name="Lucas S."/>
            <person name="Copeland A."/>
            <person name="Lapidus A."/>
            <person name="Glavina del Rio T."/>
            <person name="Tice H."/>
            <person name="Bruce D."/>
            <person name="Goodwin L."/>
            <person name="Pitluck S."/>
            <person name="Chertkov O."/>
            <person name="Detter J.C."/>
            <person name="Han C."/>
            <person name="Tapia R."/>
            <person name="Larimer F."/>
            <person name="Land M."/>
            <person name="Hauser L."/>
            <person name="Kyrpides N."/>
            <person name="Ovchinnikova G."/>
            <person name="Lupa-Sieprawska M."/>
            <person name="Whitman W.B."/>
        </authorList>
    </citation>
    <scope>NUCLEOTIDE SEQUENCE [LARGE SCALE GENOMIC DNA]</scope>
    <source>
        <strain evidence="2">AG86</strain>
    </source>
</reference>
<dbReference type="STRING" id="573064.Mefer_0444"/>
<evidence type="ECO:0000313" key="3">
    <source>
        <dbReference type="Proteomes" id="UP000001495"/>
    </source>
</evidence>
<dbReference type="EMBL" id="CP001696">
    <property type="protein sequence ID" value="ACV24270.1"/>
    <property type="molecule type" value="Genomic_DNA"/>
</dbReference>
<proteinExistence type="predicted"/>
<keyword evidence="1" id="KW-0175">Coiled coil</keyword>
<gene>
    <name evidence="2" type="ordered locus">Mefer_0444</name>
</gene>
<evidence type="ECO:0000256" key="1">
    <source>
        <dbReference type="SAM" id="Coils"/>
    </source>
</evidence>
<sequence length="93" mass="10968">MLLKVSERGLIMEKMIIKSMKKVFLEELNELENELNEILKKYNAKTIDEFKNKISNGEIKGKEVEEDLEKIKVLEENINKIMKCLREINVKSL</sequence>